<evidence type="ECO:0000259" key="4">
    <source>
        <dbReference type="Pfam" id="PF01738"/>
    </source>
</evidence>
<keyword evidence="2" id="KW-0732">Signal</keyword>
<protein>
    <submittedName>
        <fullName evidence="5">Prolyl oligopeptidase family serine peptidase</fullName>
    </submittedName>
</protein>
<dbReference type="PANTHER" id="PTHR22946">
    <property type="entry name" value="DIENELACTONE HYDROLASE DOMAIN-CONTAINING PROTEIN-RELATED"/>
    <property type="match status" value="1"/>
</dbReference>
<feature type="signal peptide" evidence="2">
    <location>
        <begin position="1"/>
        <end position="30"/>
    </location>
</feature>
<evidence type="ECO:0000256" key="2">
    <source>
        <dbReference type="SAM" id="SignalP"/>
    </source>
</evidence>
<accession>A0ABZ0IZH9</accession>
<evidence type="ECO:0000313" key="6">
    <source>
        <dbReference type="Proteomes" id="UP001303211"/>
    </source>
</evidence>
<keyword evidence="6" id="KW-1185">Reference proteome</keyword>
<keyword evidence="1" id="KW-0378">Hydrolase</keyword>
<dbReference type="SUPFAM" id="SSF53474">
    <property type="entry name" value="alpha/beta-Hydrolases"/>
    <property type="match status" value="1"/>
</dbReference>
<proteinExistence type="predicted"/>
<dbReference type="Pfam" id="PF00326">
    <property type="entry name" value="Peptidase_S9"/>
    <property type="match status" value="1"/>
</dbReference>
<dbReference type="InterPro" id="IPR001375">
    <property type="entry name" value="Peptidase_S9_cat"/>
</dbReference>
<name>A0ABZ0IZH9_9BURK</name>
<reference evidence="5 6" key="1">
    <citation type="submission" date="2023-03" db="EMBL/GenBank/DDBJ databases">
        <title>Diaphorobacter basophil sp. nov., isolated from a sewage-treatment plant.</title>
        <authorList>
            <person name="Yang K."/>
        </authorList>
    </citation>
    <scope>NUCLEOTIDE SEQUENCE [LARGE SCALE GENOMIC DNA]</scope>
    <source>
        <strain evidence="5 6">Y-1</strain>
    </source>
</reference>
<feature type="domain" description="Dienelactone hydrolase" evidence="4">
    <location>
        <begin position="72"/>
        <end position="178"/>
    </location>
</feature>
<dbReference type="RefSeq" id="WP_317700863.1">
    <property type="nucleotide sequence ID" value="NZ_CP136921.1"/>
</dbReference>
<evidence type="ECO:0000313" key="5">
    <source>
        <dbReference type="EMBL" id="WOO31395.1"/>
    </source>
</evidence>
<dbReference type="Proteomes" id="UP001303211">
    <property type="component" value="Chromosome"/>
</dbReference>
<dbReference type="InterPro" id="IPR050261">
    <property type="entry name" value="FrsA_esterase"/>
</dbReference>
<evidence type="ECO:0000259" key="3">
    <source>
        <dbReference type="Pfam" id="PF00326"/>
    </source>
</evidence>
<dbReference type="InterPro" id="IPR029058">
    <property type="entry name" value="AB_hydrolase_fold"/>
</dbReference>
<dbReference type="InterPro" id="IPR002925">
    <property type="entry name" value="Dienelactn_hydro"/>
</dbReference>
<gene>
    <name evidence="5" type="ORF">P4826_13360</name>
</gene>
<dbReference type="Pfam" id="PF01738">
    <property type="entry name" value="DLH"/>
    <property type="match status" value="1"/>
</dbReference>
<dbReference type="Gene3D" id="3.40.50.1820">
    <property type="entry name" value="alpha/beta hydrolase"/>
    <property type="match status" value="1"/>
</dbReference>
<evidence type="ECO:0000256" key="1">
    <source>
        <dbReference type="ARBA" id="ARBA00022801"/>
    </source>
</evidence>
<feature type="chain" id="PRO_5046173791" evidence="2">
    <location>
        <begin position="31"/>
        <end position="350"/>
    </location>
</feature>
<feature type="domain" description="Peptidase S9 prolyl oligopeptidase catalytic" evidence="3">
    <location>
        <begin position="222"/>
        <end position="279"/>
    </location>
</feature>
<sequence>MMPSIRQAVSFARCLAGVLLAALAAGHAAAQDVVSNFASGPGNGVYAFASTTPKTLPDLMKGGAGAEAVNIRGHLFLPPGDGAKLPAVVLLHGSGGVYDALLNYWPKQFNAAGMAVFVLDMFGPRGVQSTAEDQSSVPFVADVADSFAALRLLATHPRIDPKRIALMGFSRGGSATLRANVTRIIAAQRLPDGLRYAAFIPTYAGGCVGVFRLVVRSGVFTPAPMLFIHGDADDYTPIGPCLDYADKIGRAGTPVQFVTLAGARHKFDADDQRRHQMRNAVRIRPDCTVETDIDTLTAHDGATGARLQGPAYRDALKACQAVGATVEGSTKARDQATQAALAFLKKVFGL</sequence>
<organism evidence="5 6">
    <name type="scientific">Diaphorobacter limosus</name>
    <dbReference type="NCBI Taxonomy" id="3036128"/>
    <lineage>
        <taxon>Bacteria</taxon>
        <taxon>Pseudomonadati</taxon>
        <taxon>Pseudomonadota</taxon>
        <taxon>Betaproteobacteria</taxon>
        <taxon>Burkholderiales</taxon>
        <taxon>Comamonadaceae</taxon>
        <taxon>Diaphorobacter</taxon>
    </lineage>
</organism>
<dbReference type="EMBL" id="CP136921">
    <property type="protein sequence ID" value="WOO31395.1"/>
    <property type="molecule type" value="Genomic_DNA"/>
</dbReference>
<dbReference type="PANTHER" id="PTHR22946:SF9">
    <property type="entry name" value="POLYKETIDE TRANSFERASE AF380"/>
    <property type="match status" value="1"/>
</dbReference>